<sequence>MEIDFTQSENLWQKVIAMHKDNPLFDEVLFEIETERYKPDVETEEYYRRLDVKDELK</sequence>
<proteinExistence type="predicted"/>
<gene>
    <name evidence="1" type="ORF">DSM106972_069480</name>
</gene>
<protein>
    <submittedName>
        <fullName evidence="1">Uncharacterized protein</fullName>
    </submittedName>
</protein>
<reference evidence="1" key="1">
    <citation type="submission" date="2018-12" db="EMBL/GenBank/DDBJ databases">
        <authorList>
            <person name="Will S."/>
            <person name="Neumann-Schaal M."/>
            <person name="Henke P."/>
        </authorList>
    </citation>
    <scope>NUCLEOTIDE SEQUENCE</scope>
    <source>
        <strain evidence="1">PCC 7102</strain>
    </source>
</reference>
<organism evidence="1 2">
    <name type="scientific">Dulcicalothrix desertica PCC 7102</name>
    <dbReference type="NCBI Taxonomy" id="232991"/>
    <lineage>
        <taxon>Bacteria</taxon>
        <taxon>Bacillati</taxon>
        <taxon>Cyanobacteriota</taxon>
        <taxon>Cyanophyceae</taxon>
        <taxon>Nostocales</taxon>
        <taxon>Calotrichaceae</taxon>
        <taxon>Dulcicalothrix</taxon>
    </lineage>
</organism>
<keyword evidence="2" id="KW-1185">Reference proteome</keyword>
<dbReference type="EMBL" id="RSCL01000021">
    <property type="protein sequence ID" value="RUT00942.1"/>
    <property type="molecule type" value="Genomic_DNA"/>
</dbReference>
<accession>A0A3S1CDZ1</accession>
<evidence type="ECO:0000313" key="2">
    <source>
        <dbReference type="Proteomes" id="UP000271624"/>
    </source>
</evidence>
<name>A0A3S1CDZ1_9CYAN</name>
<comment type="caution">
    <text evidence="1">The sequence shown here is derived from an EMBL/GenBank/DDBJ whole genome shotgun (WGS) entry which is preliminary data.</text>
</comment>
<evidence type="ECO:0000313" key="1">
    <source>
        <dbReference type="EMBL" id="RUT00942.1"/>
    </source>
</evidence>
<dbReference type="RefSeq" id="WP_186538872.1">
    <property type="nucleotide sequence ID" value="NZ_RSCL01000021.1"/>
</dbReference>
<reference evidence="1" key="2">
    <citation type="journal article" date="2019" name="Genome Biol. Evol.">
        <title>Day and night: Metabolic profiles and evolutionary relationships of six axenic non-marine cyanobacteria.</title>
        <authorList>
            <person name="Will S.E."/>
            <person name="Henke P."/>
            <person name="Boedeker C."/>
            <person name="Huang S."/>
            <person name="Brinkmann H."/>
            <person name="Rohde M."/>
            <person name="Jarek M."/>
            <person name="Friedl T."/>
            <person name="Seufert S."/>
            <person name="Schumacher M."/>
            <person name="Overmann J."/>
            <person name="Neumann-Schaal M."/>
            <person name="Petersen J."/>
        </authorList>
    </citation>
    <scope>NUCLEOTIDE SEQUENCE [LARGE SCALE GENOMIC DNA]</scope>
    <source>
        <strain evidence="1">PCC 7102</strain>
    </source>
</reference>
<dbReference type="Proteomes" id="UP000271624">
    <property type="component" value="Unassembled WGS sequence"/>
</dbReference>
<dbReference type="AlphaFoldDB" id="A0A3S1CDZ1"/>